<accession>A0A4Z1NLP0</accession>
<protein>
    <submittedName>
        <fullName evidence="2">Uncharacterized protein</fullName>
    </submittedName>
</protein>
<feature type="region of interest" description="Disordered" evidence="1">
    <location>
        <begin position="171"/>
        <end position="293"/>
    </location>
</feature>
<dbReference type="OrthoDB" id="3916233at2759"/>
<reference evidence="2 3" key="1">
    <citation type="submission" date="2019-04" db="EMBL/GenBank/DDBJ databases">
        <title>High contiguity whole genome sequence and gene annotation resource for two Venturia nashicola isolates.</title>
        <authorList>
            <person name="Prokchorchik M."/>
            <person name="Won K."/>
            <person name="Lee Y."/>
            <person name="Choi E.D."/>
            <person name="Segonzac C."/>
            <person name="Sohn K.H."/>
        </authorList>
    </citation>
    <scope>NUCLEOTIDE SEQUENCE [LARGE SCALE GENOMIC DNA]</scope>
    <source>
        <strain evidence="2 3">PRI2</strain>
    </source>
</reference>
<feature type="compositionally biased region" description="Basic and acidic residues" evidence="1">
    <location>
        <begin position="203"/>
        <end position="216"/>
    </location>
</feature>
<proteinExistence type="predicted"/>
<name>A0A4Z1NLP0_9PEZI</name>
<sequence>MSSSLNAAAFNPRIHDPISGTDVYCDKKMQDIDVEFTGYKMYSDLATWEYVAWKNVKLDASQNIRITAANIDEYHHVEILRVKPGTNYLVGRGYTSPRPFLRQANTVAYIARKKDDLQEKYGDDLPGNSQDLDRAWTAVSTKFQGISQTSEGDLDEHWLIELRKLRPDLVQYNPRPRAPRMAILPTNTGGTSSSTSKRRRKDSARPDESAGSKEAEDSNQPRAKKPRKTVNSGTRSSSQPKRTARSKTQDDNAGEDDGEQSDDTIEKPRQDNKQVKGSKNKKAAPQLAWMNKRFRVRNAETNKPSNWKLAMSLEFKKEFDYPLPHKADYSMKNYWQQMEASGQFEGGLACDERFYEDDGNYPGKDGSKNHPKVQKPAKAEE</sequence>
<feature type="compositionally biased region" description="Polar residues" evidence="1">
    <location>
        <begin position="229"/>
        <end position="241"/>
    </location>
</feature>
<keyword evidence="3" id="KW-1185">Reference proteome</keyword>
<evidence type="ECO:0000256" key="1">
    <source>
        <dbReference type="SAM" id="MobiDB-lite"/>
    </source>
</evidence>
<gene>
    <name evidence="2" type="ORF">E6O75_ATG08874</name>
</gene>
<feature type="region of interest" description="Disordered" evidence="1">
    <location>
        <begin position="353"/>
        <end position="381"/>
    </location>
</feature>
<evidence type="ECO:0000313" key="3">
    <source>
        <dbReference type="Proteomes" id="UP000298493"/>
    </source>
</evidence>
<organism evidence="2 3">
    <name type="scientific">Venturia nashicola</name>
    <dbReference type="NCBI Taxonomy" id="86259"/>
    <lineage>
        <taxon>Eukaryota</taxon>
        <taxon>Fungi</taxon>
        <taxon>Dikarya</taxon>
        <taxon>Ascomycota</taxon>
        <taxon>Pezizomycotina</taxon>
        <taxon>Dothideomycetes</taxon>
        <taxon>Pleosporomycetidae</taxon>
        <taxon>Venturiales</taxon>
        <taxon>Venturiaceae</taxon>
        <taxon>Venturia</taxon>
    </lineage>
</organism>
<comment type="caution">
    <text evidence="2">The sequence shown here is derived from an EMBL/GenBank/DDBJ whole genome shotgun (WGS) entry which is preliminary data.</text>
</comment>
<dbReference type="AlphaFoldDB" id="A0A4Z1NLP0"/>
<dbReference type="EMBL" id="SNSC02000022">
    <property type="protein sequence ID" value="TID14728.1"/>
    <property type="molecule type" value="Genomic_DNA"/>
</dbReference>
<feature type="compositionally biased region" description="Acidic residues" evidence="1">
    <location>
        <begin position="252"/>
        <end position="263"/>
    </location>
</feature>
<feature type="compositionally biased region" description="Basic and acidic residues" evidence="1">
    <location>
        <begin position="264"/>
        <end position="274"/>
    </location>
</feature>
<dbReference type="Proteomes" id="UP000298493">
    <property type="component" value="Unassembled WGS sequence"/>
</dbReference>
<evidence type="ECO:0000313" key="2">
    <source>
        <dbReference type="EMBL" id="TID14728.1"/>
    </source>
</evidence>